<dbReference type="HOGENOM" id="CLU_1783002_0_0_10"/>
<dbReference type="PATRIC" id="fig|1227271.3.peg.2039"/>
<keyword evidence="1" id="KW-0812">Transmembrane</keyword>
<organism evidence="2 3">
    <name type="scientific">Porphyromonas gingivalis F0570</name>
    <dbReference type="NCBI Taxonomy" id="1227271"/>
    <lineage>
        <taxon>Bacteria</taxon>
        <taxon>Pseudomonadati</taxon>
        <taxon>Bacteroidota</taxon>
        <taxon>Bacteroidia</taxon>
        <taxon>Bacteroidales</taxon>
        <taxon>Porphyromonadaceae</taxon>
        <taxon>Porphyromonas</taxon>
    </lineage>
</organism>
<keyword evidence="1" id="KW-0472">Membrane</keyword>
<dbReference type="EMBL" id="AWUW01000157">
    <property type="protein sequence ID" value="ERJ63666.1"/>
    <property type="molecule type" value="Genomic_DNA"/>
</dbReference>
<reference evidence="2 3" key="1">
    <citation type="submission" date="2013-06" db="EMBL/GenBank/DDBJ databases">
        <authorList>
            <person name="Weinstock G."/>
            <person name="Sodergren E."/>
            <person name="Lobos E.A."/>
            <person name="Fulton L."/>
            <person name="Fulton R."/>
            <person name="Courtney L."/>
            <person name="Fronick C."/>
            <person name="O'Laughlin M."/>
            <person name="Godfrey J."/>
            <person name="Wilson R.M."/>
            <person name="Miner T."/>
            <person name="Farmer C."/>
            <person name="Delehaunty K."/>
            <person name="Cordes M."/>
            <person name="Minx P."/>
            <person name="Tomlinson C."/>
            <person name="Chen J."/>
            <person name="Wollam A."/>
            <person name="Pepin K.H."/>
            <person name="Bhonagiri V."/>
            <person name="Zhang X."/>
            <person name="Warren W."/>
            <person name="Mitreva M."/>
            <person name="Mardis E.R."/>
            <person name="Wilson R.K."/>
        </authorList>
    </citation>
    <scope>NUCLEOTIDE SEQUENCE [LARGE SCALE GENOMIC DNA]</scope>
    <source>
        <strain evidence="2 3">F0570</strain>
    </source>
</reference>
<dbReference type="Proteomes" id="UP000016630">
    <property type="component" value="Unassembled WGS sequence"/>
</dbReference>
<evidence type="ECO:0000256" key="1">
    <source>
        <dbReference type="SAM" id="Phobius"/>
    </source>
</evidence>
<protein>
    <recommendedName>
        <fullName evidence="4">DUF2335 domain-containing protein</fullName>
    </recommendedName>
</protein>
<dbReference type="RefSeq" id="WP_021664959.1">
    <property type="nucleotide sequence ID" value="NZ_KI259111.1"/>
</dbReference>
<evidence type="ECO:0000313" key="3">
    <source>
        <dbReference type="Proteomes" id="UP000016630"/>
    </source>
</evidence>
<dbReference type="AlphaFoldDB" id="A0A0E2LMD9"/>
<feature type="transmembrane region" description="Helical" evidence="1">
    <location>
        <begin position="111"/>
        <end position="129"/>
    </location>
</feature>
<feature type="transmembrane region" description="Helical" evidence="1">
    <location>
        <begin position="84"/>
        <end position="105"/>
    </location>
</feature>
<sequence length="137" mass="15574">MAKGKITHRSVENGLERQSQTDLTIDTAPLPPAEELEKYQRLNPDIIRFLLDAAEKEQANRHWAEKEKIKIVSRSEKRTTQINVTGMVFAFFAIVVIFLVCAYALYLDRTWFAGIMATLGVATIVGSFTQQRNESKK</sequence>
<evidence type="ECO:0000313" key="2">
    <source>
        <dbReference type="EMBL" id="ERJ63666.1"/>
    </source>
</evidence>
<gene>
    <name evidence="2" type="ORF">HMPREF1555_02323</name>
</gene>
<accession>A0A0E2LMD9</accession>
<name>A0A0E2LMD9_PORGN</name>
<evidence type="ECO:0008006" key="4">
    <source>
        <dbReference type="Google" id="ProtNLM"/>
    </source>
</evidence>
<comment type="caution">
    <text evidence="2">The sequence shown here is derived from an EMBL/GenBank/DDBJ whole genome shotgun (WGS) entry which is preliminary data.</text>
</comment>
<proteinExistence type="predicted"/>
<keyword evidence="1" id="KW-1133">Transmembrane helix</keyword>